<evidence type="ECO:0000313" key="6">
    <source>
        <dbReference type="Proteomes" id="UP000317238"/>
    </source>
</evidence>
<protein>
    <submittedName>
        <fullName evidence="5">6-phosphogluconolactonase</fullName>
        <ecNumber evidence="5">3.1.1.31</ecNumber>
    </submittedName>
</protein>
<accession>A0A5C5Y8V6</accession>
<dbReference type="PANTHER" id="PTHR30344:SF1">
    <property type="entry name" value="6-PHOSPHOGLUCONOLACTONASE"/>
    <property type="match status" value="1"/>
</dbReference>
<dbReference type="GO" id="GO:0017057">
    <property type="term" value="F:6-phosphogluconolactonase activity"/>
    <property type="evidence" value="ECO:0007669"/>
    <property type="project" value="UniProtKB-EC"/>
</dbReference>
<dbReference type="InterPro" id="IPR015943">
    <property type="entry name" value="WD40/YVTN_repeat-like_dom_sf"/>
</dbReference>
<dbReference type="SUPFAM" id="SSF50974">
    <property type="entry name" value="Nitrous oxide reductase, N-terminal domain"/>
    <property type="match status" value="1"/>
</dbReference>
<evidence type="ECO:0000256" key="2">
    <source>
        <dbReference type="ARBA" id="ARBA00022526"/>
    </source>
</evidence>
<dbReference type="InterPro" id="IPR019405">
    <property type="entry name" value="Lactonase_7-beta_prop"/>
</dbReference>
<keyword evidence="4" id="KW-0732">Signal</keyword>
<gene>
    <name evidence="5" type="primary">pgl_1</name>
    <name evidence="5" type="ORF">Pan14r_35630</name>
</gene>
<evidence type="ECO:0000313" key="5">
    <source>
        <dbReference type="EMBL" id="TWT71253.1"/>
    </source>
</evidence>
<evidence type="ECO:0000256" key="4">
    <source>
        <dbReference type="SAM" id="SignalP"/>
    </source>
</evidence>
<dbReference type="AlphaFoldDB" id="A0A5C5Y8V6"/>
<evidence type="ECO:0000256" key="1">
    <source>
        <dbReference type="ARBA" id="ARBA00005564"/>
    </source>
</evidence>
<dbReference type="GO" id="GO:0005829">
    <property type="term" value="C:cytosol"/>
    <property type="evidence" value="ECO:0007669"/>
    <property type="project" value="TreeGrafter"/>
</dbReference>
<keyword evidence="6" id="KW-1185">Reference proteome</keyword>
<dbReference type="Gene3D" id="2.130.10.10">
    <property type="entry name" value="YVTN repeat-like/Quinoprotein amine dehydrogenase"/>
    <property type="match status" value="1"/>
</dbReference>
<dbReference type="EMBL" id="SJPL01000001">
    <property type="protein sequence ID" value="TWT71253.1"/>
    <property type="molecule type" value="Genomic_DNA"/>
</dbReference>
<sequence length="380" mass="40351" precursor="true">MRSRRLTVAVGFSLFAATLGQAATSAVFFGTTTPRGGTSQGIYQGQFDSDSGKLTNIALAAELSNPGFVAKHPTLDILYSTGSIDGQAVVAAYKIDRGADGSWLTPVGHQEIGDGGAAHLSTDRSGKVLMSAQYGGGSVAVFPLADDGTIQPRSDLQKHSGGSGVVDRRQDKPHAHWVGTSPDNRFVFVPDLGLDRVVIYRLDAENAKLTPHGEGVCPPGGGPRHMKFSPDGDKAYVLNELALSVTAFEYDAKAGTMAPVQTIETLSQDTKAKETFNSAAEIRVHPSGKFVYTSNRGHDSISAFRVDDESGKLSVIEVEPIRGGWPRNFNLDPSGRYLLAAGRDSNTVTVFAIDSESGELTYTRNMAVVPTPICVEFASN</sequence>
<keyword evidence="5" id="KW-0378">Hydrolase</keyword>
<evidence type="ECO:0000256" key="3">
    <source>
        <dbReference type="SAM" id="MobiDB-lite"/>
    </source>
</evidence>
<dbReference type="EC" id="3.1.1.31" evidence="5"/>
<dbReference type="FunFam" id="2.130.10.10:FF:000306">
    <property type="entry name" value="3-carboxymuconate cyclase"/>
    <property type="match status" value="1"/>
</dbReference>
<dbReference type="PANTHER" id="PTHR30344">
    <property type="entry name" value="6-PHOSPHOGLUCONOLACTONASE-RELATED"/>
    <property type="match status" value="1"/>
</dbReference>
<dbReference type="InterPro" id="IPR011045">
    <property type="entry name" value="N2O_reductase_N"/>
</dbReference>
<dbReference type="RefSeq" id="WP_145303678.1">
    <property type="nucleotide sequence ID" value="NZ_CP036319.1"/>
</dbReference>
<keyword evidence="2" id="KW-0119">Carbohydrate metabolism</keyword>
<dbReference type="Proteomes" id="UP000317238">
    <property type="component" value="Unassembled WGS sequence"/>
</dbReference>
<feature type="signal peptide" evidence="4">
    <location>
        <begin position="1"/>
        <end position="22"/>
    </location>
</feature>
<feature type="chain" id="PRO_5022708289" evidence="4">
    <location>
        <begin position="23"/>
        <end position="380"/>
    </location>
</feature>
<name>A0A5C5Y8V6_9PLAN</name>
<dbReference type="GO" id="GO:0006006">
    <property type="term" value="P:glucose metabolic process"/>
    <property type="evidence" value="ECO:0007669"/>
    <property type="project" value="UniProtKB-KW"/>
</dbReference>
<dbReference type="Pfam" id="PF10282">
    <property type="entry name" value="Lactonase"/>
    <property type="match status" value="1"/>
</dbReference>
<keyword evidence="2" id="KW-0313">Glucose metabolism</keyword>
<comment type="caution">
    <text evidence="5">The sequence shown here is derived from an EMBL/GenBank/DDBJ whole genome shotgun (WGS) entry which is preliminary data.</text>
</comment>
<comment type="similarity">
    <text evidence="1">Belongs to the cycloisomerase 2 family.</text>
</comment>
<feature type="region of interest" description="Disordered" evidence="3">
    <location>
        <begin position="151"/>
        <end position="177"/>
    </location>
</feature>
<dbReference type="InterPro" id="IPR050282">
    <property type="entry name" value="Cycloisomerase_2"/>
</dbReference>
<dbReference type="OrthoDB" id="9790815at2"/>
<organism evidence="5 6">
    <name type="scientific">Crateriforma conspicua</name>
    <dbReference type="NCBI Taxonomy" id="2527996"/>
    <lineage>
        <taxon>Bacteria</taxon>
        <taxon>Pseudomonadati</taxon>
        <taxon>Planctomycetota</taxon>
        <taxon>Planctomycetia</taxon>
        <taxon>Planctomycetales</taxon>
        <taxon>Planctomycetaceae</taxon>
        <taxon>Crateriforma</taxon>
    </lineage>
</organism>
<reference evidence="5 6" key="1">
    <citation type="submission" date="2019-02" db="EMBL/GenBank/DDBJ databases">
        <title>Deep-cultivation of Planctomycetes and their phenomic and genomic characterization uncovers novel biology.</title>
        <authorList>
            <person name="Wiegand S."/>
            <person name="Jogler M."/>
            <person name="Boedeker C."/>
            <person name="Pinto D."/>
            <person name="Vollmers J."/>
            <person name="Rivas-Marin E."/>
            <person name="Kohn T."/>
            <person name="Peeters S.H."/>
            <person name="Heuer A."/>
            <person name="Rast P."/>
            <person name="Oberbeckmann S."/>
            <person name="Bunk B."/>
            <person name="Jeske O."/>
            <person name="Meyerdierks A."/>
            <person name="Storesund J.E."/>
            <person name="Kallscheuer N."/>
            <person name="Luecker S."/>
            <person name="Lage O.M."/>
            <person name="Pohl T."/>
            <person name="Merkel B.J."/>
            <person name="Hornburger P."/>
            <person name="Mueller R.-W."/>
            <person name="Bruemmer F."/>
            <person name="Labrenz M."/>
            <person name="Spormann A.M."/>
            <person name="Op Den Camp H."/>
            <person name="Overmann J."/>
            <person name="Amann R."/>
            <person name="Jetten M.S.M."/>
            <person name="Mascher T."/>
            <person name="Medema M.H."/>
            <person name="Devos D.P."/>
            <person name="Kaster A.-K."/>
            <person name="Ovreas L."/>
            <person name="Rohde M."/>
            <person name="Galperin M.Y."/>
            <person name="Jogler C."/>
        </authorList>
    </citation>
    <scope>NUCLEOTIDE SEQUENCE [LARGE SCALE GENOMIC DNA]</scope>
    <source>
        <strain evidence="5 6">Pan14r</strain>
    </source>
</reference>
<proteinExistence type="inferred from homology"/>